<accession>A0A9J6BI70</accession>
<gene>
    <name evidence="2" type="ORF">PVAND_017412</name>
</gene>
<dbReference type="EMBL" id="JADBJN010000004">
    <property type="protein sequence ID" value="KAG5669525.1"/>
    <property type="molecule type" value="Genomic_DNA"/>
</dbReference>
<name>A0A9J6BI70_POLVA</name>
<keyword evidence="1" id="KW-1133">Transmembrane helix</keyword>
<evidence type="ECO:0000313" key="2">
    <source>
        <dbReference type="EMBL" id="KAG5669525.1"/>
    </source>
</evidence>
<evidence type="ECO:0000313" key="3">
    <source>
        <dbReference type="Proteomes" id="UP001107558"/>
    </source>
</evidence>
<sequence>MLFEFMTSDMRKPLPASIDDLKGNELHSSNDRFFLQSIFVERMKKILNNRKRSSGVVLNGDNILKVHLNDVINKLVPSGIIQYLYDLWHLVFFRRLFIEEEDSRRILSMTDLNWFCLWAFILVIANHLFMVEISIVFYKKSKRQLKNSNCMQQ</sequence>
<feature type="transmembrane region" description="Helical" evidence="1">
    <location>
        <begin position="112"/>
        <end position="138"/>
    </location>
</feature>
<comment type="caution">
    <text evidence="2">The sequence shown here is derived from an EMBL/GenBank/DDBJ whole genome shotgun (WGS) entry which is preliminary data.</text>
</comment>
<keyword evidence="1" id="KW-0472">Membrane</keyword>
<dbReference type="AlphaFoldDB" id="A0A9J6BI70"/>
<dbReference type="Proteomes" id="UP001107558">
    <property type="component" value="Chromosome 4"/>
</dbReference>
<protein>
    <submittedName>
        <fullName evidence="2">Uncharacterized protein</fullName>
    </submittedName>
</protein>
<proteinExistence type="predicted"/>
<evidence type="ECO:0000256" key="1">
    <source>
        <dbReference type="SAM" id="Phobius"/>
    </source>
</evidence>
<organism evidence="2 3">
    <name type="scientific">Polypedilum vanderplanki</name>
    <name type="common">Sleeping chironomid midge</name>
    <dbReference type="NCBI Taxonomy" id="319348"/>
    <lineage>
        <taxon>Eukaryota</taxon>
        <taxon>Metazoa</taxon>
        <taxon>Ecdysozoa</taxon>
        <taxon>Arthropoda</taxon>
        <taxon>Hexapoda</taxon>
        <taxon>Insecta</taxon>
        <taxon>Pterygota</taxon>
        <taxon>Neoptera</taxon>
        <taxon>Endopterygota</taxon>
        <taxon>Diptera</taxon>
        <taxon>Nematocera</taxon>
        <taxon>Chironomoidea</taxon>
        <taxon>Chironomidae</taxon>
        <taxon>Chironominae</taxon>
        <taxon>Polypedilum</taxon>
        <taxon>Polypedilum</taxon>
    </lineage>
</organism>
<dbReference type="OrthoDB" id="8050636at2759"/>
<keyword evidence="3" id="KW-1185">Reference proteome</keyword>
<keyword evidence="1" id="KW-0812">Transmembrane</keyword>
<reference evidence="2" key="1">
    <citation type="submission" date="2021-03" db="EMBL/GenBank/DDBJ databases">
        <title>Chromosome level genome of the anhydrobiotic midge Polypedilum vanderplanki.</title>
        <authorList>
            <person name="Yoshida Y."/>
            <person name="Kikawada T."/>
            <person name="Gusev O."/>
        </authorList>
    </citation>
    <scope>NUCLEOTIDE SEQUENCE</scope>
    <source>
        <strain evidence="2">NIAS01</strain>
        <tissue evidence="2">Whole body or cell culture</tissue>
    </source>
</reference>